<dbReference type="SMART" id="SM00904">
    <property type="entry name" value="Flavokinase"/>
    <property type="match status" value="1"/>
</dbReference>
<evidence type="ECO:0000259" key="8">
    <source>
        <dbReference type="SMART" id="SM00904"/>
    </source>
</evidence>
<keyword evidence="7" id="KW-0067">ATP-binding</keyword>
<keyword evidence="3" id="KW-0285">Flavoprotein</keyword>
<gene>
    <name evidence="9" type="ORF">TL16_g05108</name>
</gene>
<evidence type="ECO:0000256" key="7">
    <source>
        <dbReference type="ARBA" id="ARBA00022840"/>
    </source>
</evidence>
<dbReference type="GO" id="GO:0009398">
    <property type="term" value="P:FMN biosynthetic process"/>
    <property type="evidence" value="ECO:0007669"/>
    <property type="project" value="TreeGrafter"/>
</dbReference>
<dbReference type="InterPro" id="IPR015865">
    <property type="entry name" value="Riboflavin_kinase_bac/euk"/>
</dbReference>
<sequence>SSFPLRLTSTVVRGFGRGSTELGIPTANLSREESSSTLSGEEFFDNLETGIYYGYAGITGTSKVYKAAISIGYNPTYSNNIKTCEPHLIANEADYRNKSSCGETQMPDFYGATLRLSVIEKIRDELPFESVEKLIIAIKNDIKITEEKLNEEGEEVKVEREWCLGES</sequence>
<organism evidence="9 10">
    <name type="scientific">Triparma laevis f. inornata</name>
    <dbReference type="NCBI Taxonomy" id="1714386"/>
    <lineage>
        <taxon>Eukaryota</taxon>
        <taxon>Sar</taxon>
        <taxon>Stramenopiles</taxon>
        <taxon>Ochrophyta</taxon>
        <taxon>Bolidophyceae</taxon>
        <taxon>Parmales</taxon>
        <taxon>Triparmaceae</taxon>
        <taxon>Triparma</taxon>
    </lineage>
</organism>
<dbReference type="AlphaFoldDB" id="A0A9W7E5Q7"/>
<dbReference type="InterPro" id="IPR023468">
    <property type="entry name" value="Riboflavin_kinase"/>
</dbReference>
<dbReference type="GO" id="GO:0008531">
    <property type="term" value="F:riboflavin kinase activity"/>
    <property type="evidence" value="ECO:0007669"/>
    <property type="project" value="UniProtKB-EC"/>
</dbReference>
<dbReference type="PANTHER" id="PTHR22749:SF6">
    <property type="entry name" value="RIBOFLAVIN KINASE"/>
    <property type="match status" value="1"/>
</dbReference>
<reference evidence="10" key="1">
    <citation type="journal article" date="2023" name="Commun. Biol.">
        <title>Genome analysis of Parmales, the sister group of diatoms, reveals the evolutionary specialization of diatoms from phago-mixotrophs to photoautotrophs.</title>
        <authorList>
            <person name="Ban H."/>
            <person name="Sato S."/>
            <person name="Yoshikawa S."/>
            <person name="Yamada K."/>
            <person name="Nakamura Y."/>
            <person name="Ichinomiya M."/>
            <person name="Sato N."/>
            <person name="Blanc-Mathieu R."/>
            <person name="Endo H."/>
            <person name="Kuwata A."/>
            <person name="Ogata H."/>
        </authorList>
    </citation>
    <scope>NUCLEOTIDE SEQUENCE [LARGE SCALE GENOMIC DNA]</scope>
</reference>
<dbReference type="GO" id="GO:0005524">
    <property type="term" value="F:ATP binding"/>
    <property type="evidence" value="ECO:0007669"/>
    <property type="project" value="UniProtKB-KW"/>
</dbReference>
<evidence type="ECO:0000256" key="1">
    <source>
        <dbReference type="ARBA" id="ARBA00005201"/>
    </source>
</evidence>
<comment type="pathway">
    <text evidence="1">Cofactor biosynthesis; FMN biosynthesis; FMN from riboflavin (ATP route): step 1/1.</text>
</comment>
<evidence type="ECO:0000313" key="10">
    <source>
        <dbReference type="Proteomes" id="UP001162640"/>
    </source>
</evidence>
<dbReference type="EC" id="2.7.1.26" evidence="2"/>
<dbReference type="Pfam" id="PF01687">
    <property type="entry name" value="Flavokinase"/>
    <property type="match status" value="1"/>
</dbReference>
<dbReference type="PANTHER" id="PTHR22749">
    <property type="entry name" value="RIBOFLAVIN KINASE/FMN ADENYLYLTRANSFERASE"/>
    <property type="match status" value="1"/>
</dbReference>
<comment type="caution">
    <text evidence="9">The sequence shown here is derived from an EMBL/GenBank/DDBJ whole genome shotgun (WGS) entry which is preliminary data.</text>
</comment>
<keyword evidence="5" id="KW-0808">Transferase</keyword>
<dbReference type="InterPro" id="IPR023465">
    <property type="entry name" value="Riboflavin_kinase_dom_sf"/>
</dbReference>
<name>A0A9W7E5Q7_9STRA</name>
<evidence type="ECO:0000256" key="3">
    <source>
        <dbReference type="ARBA" id="ARBA00022630"/>
    </source>
</evidence>
<dbReference type="GO" id="GO:0009231">
    <property type="term" value="P:riboflavin biosynthetic process"/>
    <property type="evidence" value="ECO:0007669"/>
    <property type="project" value="InterPro"/>
</dbReference>
<evidence type="ECO:0000256" key="4">
    <source>
        <dbReference type="ARBA" id="ARBA00022643"/>
    </source>
</evidence>
<feature type="non-terminal residue" evidence="9">
    <location>
        <position position="1"/>
    </location>
</feature>
<feature type="domain" description="Riboflavin kinase" evidence="8">
    <location>
        <begin position="4"/>
        <end position="150"/>
    </location>
</feature>
<keyword evidence="4" id="KW-0288">FMN</keyword>
<dbReference type="Proteomes" id="UP001162640">
    <property type="component" value="Unassembled WGS sequence"/>
</dbReference>
<feature type="non-terminal residue" evidence="9">
    <location>
        <position position="167"/>
    </location>
</feature>
<evidence type="ECO:0000313" key="9">
    <source>
        <dbReference type="EMBL" id="GMH69229.1"/>
    </source>
</evidence>
<evidence type="ECO:0000256" key="2">
    <source>
        <dbReference type="ARBA" id="ARBA00012105"/>
    </source>
</evidence>
<keyword evidence="6" id="KW-0547">Nucleotide-binding</keyword>
<evidence type="ECO:0000256" key="5">
    <source>
        <dbReference type="ARBA" id="ARBA00022679"/>
    </source>
</evidence>
<accession>A0A9W7E5Q7</accession>
<dbReference type="SUPFAM" id="SSF82114">
    <property type="entry name" value="Riboflavin kinase-like"/>
    <property type="match status" value="1"/>
</dbReference>
<proteinExistence type="predicted"/>
<dbReference type="EMBL" id="BLQM01000146">
    <property type="protein sequence ID" value="GMH69229.1"/>
    <property type="molecule type" value="Genomic_DNA"/>
</dbReference>
<protein>
    <recommendedName>
        <fullName evidence="2">riboflavin kinase</fullName>
        <ecNumber evidence="2">2.7.1.26</ecNumber>
    </recommendedName>
</protein>
<dbReference type="Gene3D" id="2.40.30.30">
    <property type="entry name" value="Riboflavin kinase-like"/>
    <property type="match status" value="1"/>
</dbReference>
<evidence type="ECO:0000256" key="6">
    <source>
        <dbReference type="ARBA" id="ARBA00022741"/>
    </source>
</evidence>